<feature type="region of interest" description="Disordered" evidence="1">
    <location>
        <begin position="29"/>
        <end position="83"/>
    </location>
</feature>
<keyword evidence="3" id="KW-1185">Reference proteome</keyword>
<accession>A0A4R4WT28</accession>
<reference evidence="2 3" key="1">
    <citation type="submission" date="2019-03" db="EMBL/GenBank/DDBJ databases">
        <title>Draft genome sequences of novel Actinobacteria.</title>
        <authorList>
            <person name="Sahin N."/>
            <person name="Ay H."/>
            <person name="Saygin H."/>
        </authorList>
    </citation>
    <scope>NUCLEOTIDE SEQUENCE [LARGE SCALE GENOMIC DNA]</scope>
    <source>
        <strain evidence="2 3">KC712</strain>
    </source>
</reference>
<sequence>MLAFCRPPPLRCGRAGIIMNGSPLLNGAAESGPSNIRKWPLENDPSRVGLGGDRHGLDRTGPVARGRPPPSLTNAKSTYSPDSVPSAASIVSLLDACDTNIAPIPALSRAAAPTSQRPAVVLAFIRSEEA</sequence>
<dbReference type="AlphaFoldDB" id="A0A4R4WT28"/>
<proteinExistence type="predicted"/>
<evidence type="ECO:0000313" key="3">
    <source>
        <dbReference type="Proteomes" id="UP000294543"/>
    </source>
</evidence>
<dbReference type="OrthoDB" id="9784823at2"/>
<dbReference type="EMBL" id="SMKP01000042">
    <property type="protein sequence ID" value="TDD20742.1"/>
    <property type="molecule type" value="Genomic_DNA"/>
</dbReference>
<name>A0A4R4WT28_9ACTN</name>
<protein>
    <submittedName>
        <fullName evidence="2">Uncharacterized protein</fullName>
    </submittedName>
</protein>
<organism evidence="2 3">
    <name type="scientific">Nonomuraea diastatica</name>
    <dbReference type="NCBI Taxonomy" id="1848329"/>
    <lineage>
        <taxon>Bacteria</taxon>
        <taxon>Bacillati</taxon>
        <taxon>Actinomycetota</taxon>
        <taxon>Actinomycetes</taxon>
        <taxon>Streptosporangiales</taxon>
        <taxon>Streptosporangiaceae</taxon>
        <taxon>Nonomuraea</taxon>
    </lineage>
</organism>
<comment type="caution">
    <text evidence="2">The sequence shown here is derived from an EMBL/GenBank/DDBJ whole genome shotgun (WGS) entry which is preliminary data.</text>
</comment>
<evidence type="ECO:0000313" key="2">
    <source>
        <dbReference type="EMBL" id="TDD20742.1"/>
    </source>
</evidence>
<evidence type="ECO:0000256" key="1">
    <source>
        <dbReference type="SAM" id="MobiDB-lite"/>
    </source>
</evidence>
<gene>
    <name evidence="2" type="ORF">E1294_16985</name>
</gene>
<dbReference type="Proteomes" id="UP000294543">
    <property type="component" value="Unassembled WGS sequence"/>
</dbReference>
<feature type="compositionally biased region" description="Polar residues" evidence="1">
    <location>
        <begin position="72"/>
        <end position="83"/>
    </location>
</feature>